<proteinExistence type="predicted"/>
<keyword evidence="1" id="KW-1185">Reference proteome</keyword>
<dbReference type="Proteomes" id="UP000038045">
    <property type="component" value="Unplaced"/>
</dbReference>
<evidence type="ECO:0000313" key="2">
    <source>
        <dbReference type="WBParaSite" id="PTRK_0000244900.1"/>
    </source>
</evidence>
<organism evidence="1 2">
    <name type="scientific">Parastrongyloides trichosuri</name>
    <name type="common">Possum-specific nematode worm</name>
    <dbReference type="NCBI Taxonomy" id="131310"/>
    <lineage>
        <taxon>Eukaryota</taxon>
        <taxon>Metazoa</taxon>
        <taxon>Ecdysozoa</taxon>
        <taxon>Nematoda</taxon>
        <taxon>Chromadorea</taxon>
        <taxon>Rhabditida</taxon>
        <taxon>Tylenchina</taxon>
        <taxon>Panagrolaimomorpha</taxon>
        <taxon>Strongyloidoidea</taxon>
        <taxon>Strongyloididae</taxon>
        <taxon>Parastrongyloides</taxon>
    </lineage>
</organism>
<reference evidence="2" key="1">
    <citation type="submission" date="2017-02" db="UniProtKB">
        <authorList>
            <consortium name="WormBaseParasite"/>
        </authorList>
    </citation>
    <scope>IDENTIFICATION</scope>
</reference>
<evidence type="ECO:0000313" key="1">
    <source>
        <dbReference type="Proteomes" id="UP000038045"/>
    </source>
</evidence>
<dbReference type="AlphaFoldDB" id="A0A0N4Z5Q7"/>
<protein>
    <submittedName>
        <fullName evidence="2">F-box domain-containing protein</fullName>
    </submittedName>
</protein>
<accession>A0A0N4Z5Q7</accession>
<dbReference type="WBParaSite" id="PTRK_0000244900.1">
    <property type="protein sequence ID" value="PTRK_0000244900.1"/>
    <property type="gene ID" value="PTRK_0000244900"/>
</dbReference>
<sequence>MPSCNHHIQKLIDHSHSLTEICNIIRQNYCKCTTKENYKINRKYFAVKTCFEVQLNDLDDPLNSTILVSFNGGNKKPIEDVMFIISNLPLISREYETCIKLSIIDCKIKMSPRDVNTLASKYASFLEFIFYHFPNVTSFEIKSYYNDSYFHNFPIYVLEKLVSDQIEEISYIELFSLLNYGKEFNLLDSEIFDNKSNLNKFFFYADINKFSYTRENFNNELDAFLKLLSKHKHITYSFSIALNDLSMKIAYKIAEYCEENTIHFQFCFCKPITGVSYFDYFDLDENVLQIKSYITCIKMYLREFKCFKKLEIALSSLEELESIIINIDYNFTAYVVKEFGNCKNFFRKLDNNIFLRIVTKNLKKLEISFIENQDINKKEIKHYDKKSNKILAKLLSYFPNSVRVIMFENINKIEKFVFIQMGFYFPQLETITFKGINEISDVACVKIKSLRNVIIYGELKIEIPPWIDIVIFRYCHCQNMLQYKTSDLKNIDYYFNLMNTKFDCSLQKIDDGETVEIVFLRDVLNWNNFIKL</sequence>
<name>A0A0N4Z5Q7_PARTI</name>